<dbReference type="PANTHER" id="PTHR30353">
    <property type="entry name" value="INNER MEMBRANE PROTEIN DEDA-RELATED"/>
    <property type="match status" value="1"/>
</dbReference>
<evidence type="ECO:0000256" key="4">
    <source>
        <dbReference type="ARBA" id="ARBA00022692"/>
    </source>
</evidence>
<evidence type="ECO:0000256" key="5">
    <source>
        <dbReference type="ARBA" id="ARBA00022989"/>
    </source>
</evidence>
<dbReference type="EMBL" id="CADCXN010000049">
    <property type="protein sequence ID" value="CAA9890422.1"/>
    <property type="molecule type" value="Genomic_DNA"/>
</dbReference>
<evidence type="ECO:0000313" key="10">
    <source>
        <dbReference type="Proteomes" id="UP000494216"/>
    </source>
</evidence>
<feature type="transmembrane region" description="Helical" evidence="7">
    <location>
        <begin position="155"/>
        <end position="178"/>
    </location>
</feature>
<evidence type="ECO:0000256" key="2">
    <source>
        <dbReference type="ARBA" id="ARBA00010792"/>
    </source>
</evidence>
<name>A0A8S0XS15_9GAMM</name>
<comment type="subcellular location">
    <subcellularLocation>
        <location evidence="1 7">Cell membrane</location>
        <topology evidence="1 7">Multi-pass membrane protein</topology>
    </subcellularLocation>
</comment>
<dbReference type="InterPro" id="IPR032818">
    <property type="entry name" value="DedA-like"/>
</dbReference>
<feature type="transmembrane region" description="Helical" evidence="7">
    <location>
        <begin position="70"/>
        <end position="91"/>
    </location>
</feature>
<dbReference type="AlphaFoldDB" id="A0A8S0XS15"/>
<dbReference type="GO" id="GO:0005886">
    <property type="term" value="C:plasma membrane"/>
    <property type="evidence" value="ECO:0007669"/>
    <property type="project" value="UniProtKB-SubCell"/>
</dbReference>
<keyword evidence="3 7" id="KW-1003">Cell membrane</keyword>
<evidence type="ECO:0000256" key="1">
    <source>
        <dbReference type="ARBA" id="ARBA00004651"/>
    </source>
</evidence>
<sequence length="218" mass="24412">MEIIDFLFSLLKDPLTTLQNFLAYYDTLTYFILALIIFVETGLIVMPLLPGDSLLFATGLLAASTGKLDIQVLIPLLIGAALLGDNINYFVGKYFGNFVKAREQILFFKREYITQTEEFYARHGGKAVIIARFIPIVRTIAPFVAGAGSMKYASYIIFCIIGGTLWVTSILLAGYYLGSNEWVKQNFEKVVLGIVGFSVMPMLWQFVKIKLFKSSVKV</sequence>
<dbReference type="RefSeq" id="WP_174625353.1">
    <property type="nucleotide sequence ID" value="NZ_CADCXN010000049.1"/>
</dbReference>
<accession>A0A8S0XS15</accession>
<reference evidence="9 10" key="1">
    <citation type="submission" date="2020-02" db="EMBL/GenBank/DDBJ databases">
        <authorList>
            <person name="Hogendoorn C."/>
        </authorList>
    </citation>
    <scope>NUCLEOTIDE SEQUENCE [LARGE SCALE GENOMIC DNA]</scope>
    <source>
        <strain evidence="9">METHB21</strain>
    </source>
</reference>
<keyword evidence="4 7" id="KW-0812">Transmembrane</keyword>
<feature type="transmembrane region" description="Helical" evidence="7">
    <location>
        <begin position="28"/>
        <end position="50"/>
    </location>
</feature>
<comment type="similarity">
    <text evidence="2 7">Belongs to the DedA family.</text>
</comment>
<dbReference type="Proteomes" id="UP000494216">
    <property type="component" value="Unassembled WGS sequence"/>
</dbReference>
<keyword evidence="5 7" id="KW-1133">Transmembrane helix</keyword>
<protein>
    <submittedName>
        <fullName evidence="9">Protein DedA</fullName>
    </submittedName>
</protein>
<organism evidence="9 10">
    <name type="scientific">Candidatus Methylobacter favarea</name>
    <dbReference type="NCBI Taxonomy" id="2707345"/>
    <lineage>
        <taxon>Bacteria</taxon>
        <taxon>Pseudomonadati</taxon>
        <taxon>Pseudomonadota</taxon>
        <taxon>Gammaproteobacteria</taxon>
        <taxon>Methylococcales</taxon>
        <taxon>Methylococcaceae</taxon>
        <taxon>Methylobacter</taxon>
    </lineage>
</organism>
<comment type="caution">
    <text evidence="9">The sequence shown here is derived from an EMBL/GenBank/DDBJ whole genome shotgun (WGS) entry which is preliminary data.</text>
</comment>
<keyword evidence="10" id="KW-1185">Reference proteome</keyword>
<feature type="domain" description="VTT" evidence="8">
    <location>
        <begin position="49"/>
        <end position="175"/>
    </location>
</feature>
<evidence type="ECO:0000256" key="6">
    <source>
        <dbReference type="ARBA" id="ARBA00023136"/>
    </source>
</evidence>
<proteinExistence type="inferred from homology"/>
<feature type="transmembrane region" description="Helical" evidence="7">
    <location>
        <begin position="190"/>
        <end position="207"/>
    </location>
</feature>
<gene>
    <name evidence="9" type="primary">dedA</name>
    <name evidence="9" type="ORF">METHB2_210054</name>
</gene>
<evidence type="ECO:0000313" key="9">
    <source>
        <dbReference type="EMBL" id="CAA9890422.1"/>
    </source>
</evidence>
<dbReference type="PANTHER" id="PTHR30353:SF0">
    <property type="entry name" value="TRANSMEMBRANE PROTEIN"/>
    <property type="match status" value="1"/>
</dbReference>
<evidence type="ECO:0000256" key="3">
    <source>
        <dbReference type="ARBA" id="ARBA00022475"/>
    </source>
</evidence>
<dbReference type="Pfam" id="PF09335">
    <property type="entry name" value="VTT_dom"/>
    <property type="match status" value="1"/>
</dbReference>
<evidence type="ECO:0000256" key="7">
    <source>
        <dbReference type="RuleBase" id="RU367016"/>
    </source>
</evidence>
<dbReference type="InterPro" id="IPR032816">
    <property type="entry name" value="VTT_dom"/>
</dbReference>
<evidence type="ECO:0000259" key="8">
    <source>
        <dbReference type="Pfam" id="PF09335"/>
    </source>
</evidence>
<keyword evidence="6 7" id="KW-0472">Membrane</keyword>